<dbReference type="RefSeq" id="WP_007260144.1">
    <property type="nucleotide sequence ID" value="NZ_AOHZ01000068.1"/>
</dbReference>
<keyword evidence="1" id="KW-0966">Cell projection</keyword>
<dbReference type="AlphaFoldDB" id="L9WXY4"/>
<dbReference type="eggNOG" id="arCOG01824">
    <property type="taxonomic scope" value="Archaea"/>
</dbReference>
<gene>
    <name evidence="1" type="ORF">C493_14373</name>
</gene>
<keyword evidence="1" id="KW-0282">Flagellum</keyword>
<dbReference type="InterPro" id="IPR002774">
    <property type="entry name" value="Flagellin_arc-type"/>
</dbReference>
<proteinExistence type="predicted"/>
<dbReference type="STRING" id="1227499.C493_14373"/>
<dbReference type="PANTHER" id="PTHR42200">
    <property type="entry name" value="ARCHAEAL FLAGELLA-RELATED PROTEIN F-RELATED"/>
    <property type="match status" value="1"/>
</dbReference>
<protein>
    <submittedName>
        <fullName evidence="1">Flagellin</fullName>
    </submittedName>
</protein>
<dbReference type="Pfam" id="PF01917">
    <property type="entry name" value="Flagellin_arch-type"/>
    <property type="match status" value="1"/>
</dbReference>
<dbReference type="EMBL" id="AOHZ01000068">
    <property type="protein sequence ID" value="ELY53223.1"/>
    <property type="molecule type" value="Genomic_DNA"/>
</dbReference>
<organism evidence="1 2">
    <name type="scientific">Natronolimnohabitans innermongolicus JCM 12255</name>
    <dbReference type="NCBI Taxonomy" id="1227499"/>
    <lineage>
        <taxon>Archaea</taxon>
        <taxon>Methanobacteriati</taxon>
        <taxon>Methanobacteriota</taxon>
        <taxon>Stenosarchaea group</taxon>
        <taxon>Halobacteria</taxon>
        <taxon>Halobacteriales</taxon>
        <taxon>Natrialbaceae</taxon>
        <taxon>Natronolimnohabitans</taxon>
    </lineage>
</organism>
<evidence type="ECO:0000313" key="1">
    <source>
        <dbReference type="EMBL" id="ELY53223.1"/>
    </source>
</evidence>
<dbReference type="GO" id="GO:0097588">
    <property type="term" value="P:archaeal or bacterial-type flagellum-dependent cell motility"/>
    <property type="evidence" value="ECO:0007669"/>
    <property type="project" value="InterPro"/>
</dbReference>
<dbReference type="Proteomes" id="UP000011602">
    <property type="component" value="Unassembled WGS sequence"/>
</dbReference>
<keyword evidence="2" id="KW-1185">Reference proteome</keyword>
<comment type="caution">
    <text evidence="1">The sequence shown here is derived from an EMBL/GenBank/DDBJ whole genome shotgun (WGS) entry which is preliminary data.</text>
</comment>
<keyword evidence="1" id="KW-0969">Cilium</keyword>
<name>L9WXY4_9EURY</name>
<dbReference type="PATRIC" id="fig|1227499.3.peg.2946"/>
<dbReference type="GO" id="GO:0005198">
    <property type="term" value="F:structural molecule activity"/>
    <property type="evidence" value="ECO:0007669"/>
    <property type="project" value="InterPro"/>
</dbReference>
<dbReference type="PANTHER" id="PTHR42200:SF2">
    <property type="entry name" value="ARCHAEAL FLAGELLA-RELATED PROTEIN F"/>
    <property type="match status" value="1"/>
</dbReference>
<reference evidence="1 2" key="1">
    <citation type="journal article" date="2014" name="PLoS Genet.">
        <title>Phylogenetically driven sequencing of extremely halophilic archaea reveals strategies for static and dynamic osmo-response.</title>
        <authorList>
            <person name="Becker E.A."/>
            <person name="Seitzer P.M."/>
            <person name="Tritt A."/>
            <person name="Larsen D."/>
            <person name="Krusor M."/>
            <person name="Yao A.I."/>
            <person name="Wu D."/>
            <person name="Madern D."/>
            <person name="Eisen J.A."/>
            <person name="Darling A.E."/>
            <person name="Facciotti M.T."/>
        </authorList>
    </citation>
    <scope>NUCLEOTIDE SEQUENCE [LARGE SCALE GENOMIC DNA]</scope>
    <source>
        <strain evidence="1 2">JCM 12255</strain>
    </source>
</reference>
<sequence length="151" mass="16090">MGFSTSGATAIIFVGVLIAVGLAYPVVQTAHDNRMTAIDDRDDRMLDLRNADFALEEATYEAGDESGTLTVTATNTGSTTLSVPATDLLIDGQYTALSGDDTRVDGSVDRETWQPGEELSITVAADDHPDRIKLVTEHGLAITETEVDDVE</sequence>
<evidence type="ECO:0000313" key="2">
    <source>
        <dbReference type="Proteomes" id="UP000011602"/>
    </source>
</evidence>
<dbReference type="OrthoDB" id="62189at2157"/>
<accession>L9WXY4</accession>